<reference evidence="1 2" key="1">
    <citation type="journal article" date="2019" name="Sci. Rep.">
        <title>Orb-weaving spider Araneus ventricosus genome elucidates the spidroin gene catalogue.</title>
        <authorList>
            <person name="Kono N."/>
            <person name="Nakamura H."/>
            <person name="Ohtoshi R."/>
            <person name="Moran D.A.P."/>
            <person name="Shinohara A."/>
            <person name="Yoshida Y."/>
            <person name="Fujiwara M."/>
            <person name="Mori M."/>
            <person name="Tomita M."/>
            <person name="Arakawa K."/>
        </authorList>
    </citation>
    <scope>NUCLEOTIDE SEQUENCE [LARGE SCALE GENOMIC DNA]</scope>
</reference>
<protein>
    <submittedName>
        <fullName evidence="1">Uncharacterized protein</fullName>
    </submittedName>
</protein>
<dbReference type="OrthoDB" id="8197165at2759"/>
<sequence length="180" mass="20660">MDEKPEMFKSRSIDCVCYARTWNSFKFGKSCDKLEKQALVLMVDSGFSTLQYQRILEHAENLNSKLHPSHHKVKEAKQLCCPQSISVTETSVEITLQTLVDHTVSHICHIEFVTEKLRLLPEKTAEITGVEFNLIKRLGIILECINCNMKINLEKFSEFTRVTQDIPPKLQLVSNAYKST</sequence>
<dbReference type="AlphaFoldDB" id="A0A4Y2HDH1"/>
<proteinExistence type="predicted"/>
<keyword evidence="2" id="KW-1185">Reference proteome</keyword>
<dbReference type="Proteomes" id="UP000499080">
    <property type="component" value="Unassembled WGS sequence"/>
</dbReference>
<evidence type="ECO:0000313" key="2">
    <source>
        <dbReference type="Proteomes" id="UP000499080"/>
    </source>
</evidence>
<name>A0A4Y2HDH1_ARAVE</name>
<gene>
    <name evidence="1" type="ORF">AVEN_51367_1</name>
</gene>
<accession>A0A4Y2HDH1</accession>
<dbReference type="EMBL" id="BGPR01001863">
    <property type="protein sequence ID" value="GBM63345.1"/>
    <property type="molecule type" value="Genomic_DNA"/>
</dbReference>
<comment type="caution">
    <text evidence="1">The sequence shown here is derived from an EMBL/GenBank/DDBJ whole genome shotgun (WGS) entry which is preliminary data.</text>
</comment>
<evidence type="ECO:0000313" key="1">
    <source>
        <dbReference type="EMBL" id="GBM63345.1"/>
    </source>
</evidence>
<organism evidence="1 2">
    <name type="scientific">Araneus ventricosus</name>
    <name type="common">Orbweaver spider</name>
    <name type="synonym">Epeira ventricosa</name>
    <dbReference type="NCBI Taxonomy" id="182803"/>
    <lineage>
        <taxon>Eukaryota</taxon>
        <taxon>Metazoa</taxon>
        <taxon>Ecdysozoa</taxon>
        <taxon>Arthropoda</taxon>
        <taxon>Chelicerata</taxon>
        <taxon>Arachnida</taxon>
        <taxon>Araneae</taxon>
        <taxon>Araneomorphae</taxon>
        <taxon>Entelegynae</taxon>
        <taxon>Araneoidea</taxon>
        <taxon>Araneidae</taxon>
        <taxon>Araneus</taxon>
    </lineage>
</organism>